<evidence type="ECO:0000313" key="1">
    <source>
        <dbReference type="EMBL" id="KKK79732.1"/>
    </source>
</evidence>
<dbReference type="EMBL" id="LAZR01053894">
    <property type="protein sequence ID" value="KKK79732.1"/>
    <property type="molecule type" value="Genomic_DNA"/>
</dbReference>
<comment type="caution">
    <text evidence="1">The sequence shown here is derived from an EMBL/GenBank/DDBJ whole genome shotgun (WGS) entry which is preliminary data.</text>
</comment>
<accession>A0A0F8YE68</accession>
<reference evidence="1" key="1">
    <citation type="journal article" date="2015" name="Nature">
        <title>Complex archaea that bridge the gap between prokaryotes and eukaryotes.</title>
        <authorList>
            <person name="Spang A."/>
            <person name="Saw J.H."/>
            <person name="Jorgensen S.L."/>
            <person name="Zaremba-Niedzwiedzka K."/>
            <person name="Martijn J."/>
            <person name="Lind A.E."/>
            <person name="van Eijk R."/>
            <person name="Schleper C."/>
            <person name="Guy L."/>
            <person name="Ettema T.J."/>
        </authorList>
    </citation>
    <scope>NUCLEOTIDE SEQUENCE</scope>
</reference>
<proteinExistence type="predicted"/>
<name>A0A0F8YE68_9ZZZZ</name>
<gene>
    <name evidence="1" type="ORF">LCGC14_2830550</name>
</gene>
<dbReference type="AlphaFoldDB" id="A0A0F8YE68"/>
<protein>
    <submittedName>
        <fullName evidence="1">Uncharacterized protein</fullName>
    </submittedName>
</protein>
<sequence>MKRKLIPLTDGKVIDVLKAASAVHDLQTAHDALYWDWSSALQGWKKWLIMRWIDKALVKAKFGETIARASEKLSNTYI</sequence>
<organism evidence="1">
    <name type="scientific">marine sediment metagenome</name>
    <dbReference type="NCBI Taxonomy" id="412755"/>
    <lineage>
        <taxon>unclassified sequences</taxon>
        <taxon>metagenomes</taxon>
        <taxon>ecological metagenomes</taxon>
    </lineage>
</organism>